<dbReference type="PANTHER" id="PTHR33371:SF4">
    <property type="entry name" value="INTERMEMBRANE PHOSPHOLIPID TRANSPORT SYSTEM BINDING PROTEIN MLAD"/>
    <property type="match status" value="1"/>
</dbReference>
<dbReference type="InterPro" id="IPR024516">
    <property type="entry name" value="Mce_C"/>
</dbReference>
<dbReference type="RefSeq" id="WP_096492695.1">
    <property type="nucleotide sequence ID" value="NZ_CP023445.1"/>
</dbReference>
<dbReference type="KEGG" id="apre:CNX65_11030"/>
<dbReference type="Pfam" id="PF02470">
    <property type="entry name" value="MlaD"/>
    <property type="match status" value="1"/>
</dbReference>
<proteinExistence type="predicted"/>
<dbReference type="NCBIfam" id="TIGR00996">
    <property type="entry name" value="Mtu_fam_mce"/>
    <property type="match status" value="1"/>
</dbReference>
<dbReference type="PANTHER" id="PTHR33371">
    <property type="entry name" value="INTERMEMBRANE PHOSPHOLIPID TRANSPORT SYSTEM BINDING PROTEIN MLAD-RELATED"/>
    <property type="match status" value="1"/>
</dbReference>
<name>A0A290Z3Y3_9PSEU</name>
<sequence>MFRSVAQRRRYALLARVMVLVLLAATAVWWVFLQPQGIRFTARFASAVGVYPESDVRVLGVRVGRVLSVVPERDSVRVEVELDHGVRVPADVRAAVVAPSVVADRYLQLTPAHTGGEPLAAGAVVPLERTAASIELDQLYGSLERLLDALGPDGANRGGALSDLLGTGASALDGNGARLGEAVRELASATRVLSGSRDDLFGAVDHLEEFTGALASVDEQVGLLAGQLADVAGFFAAERGDLEALLGELASALEAVRGFVGDNRGRLKSTVDDLAELTGVLAAQRGSLDEAIRSAPRALHNVIDAYDPESGRLTVRANLTEFVSDLLSVPGGPR</sequence>
<dbReference type="GO" id="GO:0005576">
    <property type="term" value="C:extracellular region"/>
    <property type="evidence" value="ECO:0007669"/>
    <property type="project" value="TreeGrafter"/>
</dbReference>
<dbReference type="InterPro" id="IPR005693">
    <property type="entry name" value="Mce"/>
</dbReference>
<evidence type="ECO:0000313" key="5">
    <source>
        <dbReference type="Proteomes" id="UP000218505"/>
    </source>
</evidence>
<reference evidence="4" key="1">
    <citation type="submission" date="2017-09" db="EMBL/GenBank/DDBJ databases">
        <title>Complete Genome Sequence of ansamitocin-producing Bacterium Actinosynnema pretiosum X47.</title>
        <authorList>
            <person name="Cao G."/>
            <person name="Zong G."/>
            <person name="Zhong C."/>
            <person name="Fu J."/>
        </authorList>
    </citation>
    <scope>NUCLEOTIDE SEQUENCE [LARGE SCALE GENOMIC DNA]</scope>
    <source>
        <strain evidence="4">X47</strain>
    </source>
</reference>
<dbReference type="AlphaFoldDB" id="A0A290Z3Y3"/>
<keyword evidence="1" id="KW-0472">Membrane</keyword>
<evidence type="ECO:0000256" key="1">
    <source>
        <dbReference type="SAM" id="Phobius"/>
    </source>
</evidence>
<accession>A0A290Z3Y3</accession>
<evidence type="ECO:0000259" key="2">
    <source>
        <dbReference type="Pfam" id="PF02470"/>
    </source>
</evidence>
<evidence type="ECO:0000313" key="4">
    <source>
        <dbReference type="EMBL" id="ATE53761.1"/>
    </source>
</evidence>
<dbReference type="Proteomes" id="UP000218505">
    <property type="component" value="Chromosome"/>
</dbReference>
<feature type="transmembrane region" description="Helical" evidence="1">
    <location>
        <begin position="12"/>
        <end position="32"/>
    </location>
</feature>
<dbReference type="InterPro" id="IPR003399">
    <property type="entry name" value="Mce/MlaD"/>
</dbReference>
<keyword evidence="1" id="KW-0812">Transmembrane</keyword>
<protein>
    <submittedName>
        <fullName evidence="4">ABC transporter substrate-binding protein</fullName>
    </submittedName>
</protein>
<dbReference type="InterPro" id="IPR052336">
    <property type="entry name" value="MlaD_Phospholipid_Transporter"/>
</dbReference>
<gene>
    <name evidence="4" type="ORF">CNX65_11030</name>
</gene>
<dbReference type="EMBL" id="CP023445">
    <property type="protein sequence ID" value="ATE53761.1"/>
    <property type="molecule type" value="Genomic_DNA"/>
</dbReference>
<organism evidence="4 5">
    <name type="scientific">Actinosynnema pretiosum</name>
    <dbReference type="NCBI Taxonomy" id="42197"/>
    <lineage>
        <taxon>Bacteria</taxon>
        <taxon>Bacillati</taxon>
        <taxon>Actinomycetota</taxon>
        <taxon>Actinomycetes</taxon>
        <taxon>Pseudonocardiales</taxon>
        <taxon>Pseudonocardiaceae</taxon>
        <taxon>Actinosynnema</taxon>
    </lineage>
</organism>
<dbReference type="Pfam" id="PF11887">
    <property type="entry name" value="Mce4_CUP1"/>
    <property type="match status" value="1"/>
</dbReference>
<feature type="domain" description="Mammalian cell entry C-terminal" evidence="3">
    <location>
        <begin position="117"/>
        <end position="305"/>
    </location>
</feature>
<keyword evidence="5" id="KW-1185">Reference proteome</keyword>
<evidence type="ECO:0000259" key="3">
    <source>
        <dbReference type="Pfam" id="PF11887"/>
    </source>
</evidence>
<keyword evidence="1" id="KW-1133">Transmembrane helix</keyword>
<feature type="domain" description="Mce/MlaD" evidence="2">
    <location>
        <begin position="37"/>
        <end position="111"/>
    </location>
</feature>